<feature type="non-terminal residue" evidence="2">
    <location>
        <position position="1"/>
    </location>
</feature>
<protein>
    <submittedName>
        <fullName evidence="2">dTDP-6-deoxy-L-hexose 3-O-methyltransferase</fullName>
    </submittedName>
</protein>
<accession>A0A6J4U2M1</accession>
<feature type="compositionally biased region" description="Basic residues" evidence="1">
    <location>
        <begin position="158"/>
        <end position="167"/>
    </location>
</feature>
<proteinExistence type="predicted"/>
<name>A0A6J4U2M1_9ACTN</name>
<dbReference type="GO" id="GO:0008168">
    <property type="term" value="F:methyltransferase activity"/>
    <property type="evidence" value="ECO:0007669"/>
    <property type="project" value="UniProtKB-KW"/>
</dbReference>
<dbReference type="EMBL" id="CADCWC010000223">
    <property type="protein sequence ID" value="CAA9536738.1"/>
    <property type="molecule type" value="Genomic_DNA"/>
</dbReference>
<keyword evidence="2" id="KW-0808">Transferase</keyword>
<feature type="compositionally biased region" description="Basic residues" evidence="1">
    <location>
        <begin position="118"/>
        <end position="131"/>
    </location>
</feature>
<dbReference type="GO" id="GO:0032259">
    <property type="term" value="P:methylation"/>
    <property type="evidence" value="ECO:0007669"/>
    <property type="project" value="UniProtKB-KW"/>
</dbReference>
<feature type="region of interest" description="Disordered" evidence="1">
    <location>
        <begin position="1"/>
        <end position="85"/>
    </location>
</feature>
<dbReference type="AlphaFoldDB" id="A0A6J4U2M1"/>
<feature type="region of interest" description="Disordered" evidence="1">
    <location>
        <begin position="113"/>
        <end position="252"/>
    </location>
</feature>
<keyword evidence="2" id="KW-0489">Methyltransferase</keyword>
<reference evidence="2" key="1">
    <citation type="submission" date="2020-02" db="EMBL/GenBank/DDBJ databases">
        <authorList>
            <person name="Meier V. D."/>
        </authorList>
    </citation>
    <scope>NUCLEOTIDE SEQUENCE</scope>
    <source>
        <strain evidence="2">AVDCRST_MAG79</strain>
    </source>
</reference>
<sequence>GERRHHHPAQLLRRRAGPARRVRRPVPVEPDPRRRAPRQSRPLPEPAGALPRPVHARDVPARAPGARDRGRVRRPLGSEPGPLLGLPRHVRAVQLHAADRRLRHLRGLPVRRPEGRLARRRRGRRVRRHGGLRGAPDAGARLPREREPARPSDEVRARQGRRDRHRAALPGGPPRDDHRARLPRLRPLRADAGGARGDPAVHHAGHGDRLRRAELPRLPGGDRGAAGGLRARPPPDRPLAAQPHDVVPRRRL</sequence>
<feature type="compositionally biased region" description="Basic and acidic residues" evidence="1">
    <location>
        <begin position="142"/>
        <end position="157"/>
    </location>
</feature>
<feature type="compositionally biased region" description="Basic and acidic residues" evidence="1">
    <location>
        <begin position="55"/>
        <end position="69"/>
    </location>
</feature>
<feature type="compositionally biased region" description="Basic residues" evidence="1">
    <location>
        <begin position="1"/>
        <end position="24"/>
    </location>
</feature>
<organism evidence="2">
    <name type="scientific">uncultured Thermoleophilia bacterium</name>
    <dbReference type="NCBI Taxonomy" id="1497501"/>
    <lineage>
        <taxon>Bacteria</taxon>
        <taxon>Bacillati</taxon>
        <taxon>Actinomycetota</taxon>
        <taxon>Thermoleophilia</taxon>
        <taxon>environmental samples</taxon>
    </lineage>
</organism>
<feature type="compositionally biased region" description="Basic and acidic residues" evidence="1">
    <location>
        <begin position="199"/>
        <end position="215"/>
    </location>
</feature>
<gene>
    <name evidence="2" type="ORF">AVDCRST_MAG79-1447</name>
</gene>
<evidence type="ECO:0000313" key="2">
    <source>
        <dbReference type="EMBL" id="CAA9536738.1"/>
    </source>
</evidence>
<feature type="compositionally biased region" description="Low complexity" evidence="1">
    <location>
        <begin position="75"/>
        <end position="85"/>
    </location>
</feature>
<feature type="non-terminal residue" evidence="2">
    <location>
        <position position="252"/>
    </location>
</feature>
<evidence type="ECO:0000256" key="1">
    <source>
        <dbReference type="SAM" id="MobiDB-lite"/>
    </source>
</evidence>